<reference evidence="3" key="1">
    <citation type="submission" date="2018-05" db="EMBL/GenBank/DDBJ databases">
        <authorList>
            <person name="Lanie J.A."/>
            <person name="Ng W.-L."/>
            <person name="Kazmierczak K.M."/>
            <person name="Andrzejewski T.M."/>
            <person name="Davidsen T.M."/>
            <person name="Wayne K.J."/>
            <person name="Tettelin H."/>
            <person name="Glass J.I."/>
            <person name="Rusch D."/>
            <person name="Podicherti R."/>
            <person name="Tsui H.-C.T."/>
            <person name="Winkler M.E."/>
        </authorList>
    </citation>
    <scope>NUCLEOTIDE SEQUENCE</scope>
</reference>
<evidence type="ECO:0000313" key="3">
    <source>
        <dbReference type="EMBL" id="SVB89875.1"/>
    </source>
</evidence>
<keyword evidence="1" id="KW-0472">Membrane</keyword>
<gene>
    <name evidence="3" type="ORF">METZ01_LOCUS242729</name>
</gene>
<proteinExistence type="predicted"/>
<feature type="transmembrane region" description="Helical" evidence="1">
    <location>
        <begin position="21"/>
        <end position="43"/>
    </location>
</feature>
<dbReference type="AlphaFoldDB" id="A0A382HS14"/>
<dbReference type="CDD" id="cd05260">
    <property type="entry name" value="GDP_MD_SDR_e"/>
    <property type="match status" value="1"/>
</dbReference>
<sequence>PRKIINNVKFKYIYRQMKKRKFNKILITGISGSGGSFLAEYILENHPNVEVHGISRWHSTSTNNNLNNILDKIVLHESDLLDLGSIIRVLEKVKPDGIFHIASYANVRNSFITPLSVMNNNVMGTMNFFEAVRLTKIDPVIQLCSTSEVYGKVDPKNVPIKENCPISAVNPYSVSKAAQDLLGQSYFMSYGMKIIRTRMFAYLNPRRTDLFATSFAIQVARIEAGLQDELKHGNLDSTRTLIDIRDAMSSYYAALEFGEFGAVYNIGGDTVIKVGEFLDILKQKAKCHIKSSLNPELLRPADITLQIPDRSKFDNATGWKPKYSFNESVENLLDYCRDLVSKENNKD</sequence>
<accession>A0A382HS14</accession>
<dbReference type="PANTHER" id="PTHR43000">
    <property type="entry name" value="DTDP-D-GLUCOSE 4,6-DEHYDRATASE-RELATED"/>
    <property type="match status" value="1"/>
</dbReference>
<evidence type="ECO:0000259" key="2">
    <source>
        <dbReference type="Pfam" id="PF16363"/>
    </source>
</evidence>
<dbReference type="Gene3D" id="3.90.25.10">
    <property type="entry name" value="UDP-galactose 4-epimerase, domain 1"/>
    <property type="match status" value="1"/>
</dbReference>
<protein>
    <recommendedName>
        <fullName evidence="2">NAD(P)-binding domain-containing protein</fullName>
    </recommendedName>
</protein>
<keyword evidence="1" id="KW-0812">Transmembrane</keyword>
<dbReference type="EMBL" id="UINC01062858">
    <property type="protein sequence ID" value="SVB89875.1"/>
    <property type="molecule type" value="Genomic_DNA"/>
</dbReference>
<dbReference type="Gene3D" id="3.40.50.720">
    <property type="entry name" value="NAD(P)-binding Rossmann-like Domain"/>
    <property type="match status" value="1"/>
</dbReference>
<keyword evidence="1" id="KW-1133">Transmembrane helix</keyword>
<feature type="non-terminal residue" evidence="3">
    <location>
        <position position="1"/>
    </location>
</feature>
<feature type="domain" description="NAD(P)-binding" evidence="2">
    <location>
        <begin position="26"/>
        <end position="331"/>
    </location>
</feature>
<name>A0A382HS14_9ZZZZ</name>
<dbReference type="InterPro" id="IPR036291">
    <property type="entry name" value="NAD(P)-bd_dom_sf"/>
</dbReference>
<dbReference type="Pfam" id="PF16363">
    <property type="entry name" value="GDP_Man_Dehyd"/>
    <property type="match status" value="1"/>
</dbReference>
<organism evidence="3">
    <name type="scientific">marine metagenome</name>
    <dbReference type="NCBI Taxonomy" id="408172"/>
    <lineage>
        <taxon>unclassified sequences</taxon>
        <taxon>metagenomes</taxon>
        <taxon>ecological metagenomes</taxon>
    </lineage>
</organism>
<dbReference type="SUPFAM" id="SSF51735">
    <property type="entry name" value="NAD(P)-binding Rossmann-fold domains"/>
    <property type="match status" value="1"/>
</dbReference>
<evidence type="ECO:0000256" key="1">
    <source>
        <dbReference type="SAM" id="Phobius"/>
    </source>
</evidence>
<dbReference type="InterPro" id="IPR016040">
    <property type="entry name" value="NAD(P)-bd_dom"/>
</dbReference>